<feature type="signal peptide" evidence="2">
    <location>
        <begin position="1"/>
        <end position="22"/>
    </location>
</feature>
<dbReference type="Gene3D" id="2.40.160.10">
    <property type="entry name" value="Porin"/>
    <property type="match status" value="1"/>
</dbReference>
<name>A0ABS9WY07_9GAMM</name>
<sequence>MKKHFILIVVYGFFSFSTQVLAATPTQSDLELALEKQQKQLKLIEQQLMDLKSVSAKSTENEVATELQSGTSQKKWQINSYGSLLYKSEDVYRNIQDTDPERRATTDLERVVLEFVYDFDAQWQMEIELEYEHGGTGTTLEYDGFEEFGEFETEIEAGGEVIVEKMQAKYRANQYFTMKMGHIFVPVGLGTDLHKPTQYFSTQRYWSESTLIPQVWHETGINLVSKWQDFTVQTLLTTGLNSEYFRTYNWVATGHQRRFESVNADDLAFTFRLDYGNVKAGKGVGFSYYTGDTSGNRNNNTKVEGDGNLTIFGLHGAFSFENWLVRGQYLFGQLDDSQAITNANKTTAGLKPGNFSQLGSEAESAFIELSYNSQDLFDLANPLYLYSTYEYANPMKKVEQGEATDRFDMESIAVGVNYYPISNIVLKAELGQKMHALNTLDNSTSFSLSMGYFFSI</sequence>
<dbReference type="InterPro" id="IPR023614">
    <property type="entry name" value="Porin_dom_sf"/>
</dbReference>
<dbReference type="Proteomes" id="UP001139646">
    <property type="component" value="Unassembled WGS sequence"/>
</dbReference>
<protein>
    <recommendedName>
        <fullName evidence="5">Porin</fullName>
    </recommendedName>
</protein>
<evidence type="ECO:0008006" key="5">
    <source>
        <dbReference type="Google" id="ProtNLM"/>
    </source>
</evidence>
<accession>A0ABS9WY07</accession>
<evidence type="ECO:0000313" key="3">
    <source>
        <dbReference type="EMBL" id="MCI2282859.1"/>
    </source>
</evidence>
<evidence type="ECO:0000256" key="2">
    <source>
        <dbReference type="SAM" id="SignalP"/>
    </source>
</evidence>
<keyword evidence="1" id="KW-0175">Coiled coil</keyword>
<feature type="chain" id="PRO_5046978419" description="Porin" evidence="2">
    <location>
        <begin position="23"/>
        <end position="456"/>
    </location>
</feature>
<proteinExistence type="predicted"/>
<dbReference type="SUPFAM" id="SSF56935">
    <property type="entry name" value="Porins"/>
    <property type="match status" value="1"/>
</dbReference>
<dbReference type="RefSeq" id="WP_242283909.1">
    <property type="nucleotide sequence ID" value="NZ_JAKKSL010000001.1"/>
</dbReference>
<keyword evidence="2" id="KW-0732">Signal</keyword>
<feature type="coiled-coil region" evidence="1">
    <location>
        <begin position="27"/>
        <end position="54"/>
    </location>
</feature>
<gene>
    <name evidence="3" type="ORF">L3081_04880</name>
</gene>
<comment type="caution">
    <text evidence="3">The sequence shown here is derived from an EMBL/GenBank/DDBJ whole genome shotgun (WGS) entry which is preliminary data.</text>
</comment>
<dbReference type="EMBL" id="JAKKSL010000001">
    <property type="protein sequence ID" value="MCI2282859.1"/>
    <property type="molecule type" value="Genomic_DNA"/>
</dbReference>
<reference evidence="3" key="1">
    <citation type="submission" date="2022-01" db="EMBL/GenBank/DDBJ databases">
        <title>Colwellia maritima, isolated from seawater.</title>
        <authorList>
            <person name="Kristyanto S."/>
            <person name="Jung J."/>
            <person name="Jeon C.O."/>
        </authorList>
    </citation>
    <scope>NUCLEOTIDE SEQUENCE</scope>
    <source>
        <strain evidence="3">MSW7</strain>
    </source>
</reference>
<evidence type="ECO:0000256" key="1">
    <source>
        <dbReference type="SAM" id="Coils"/>
    </source>
</evidence>
<evidence type="ECO:0000313" key="4">
    <source>
        <dbReference type="Proteomes" id="UP001139646"/>
    </source>
</evidence>
<organism evidence="3 4">
    <name type="scientific">Colwellia maritima</name>
    <dbReference type="NCBI Taxonomy" id="2912588"/>
    <lineage>
        <taxon>Bacteria</taxon>
        <taxon>Pseudomonadati</taxon>
        <taxon>Pseudomonadota</taxon>
        <taxon>Gammaproteobacteria</taxon>
        <taxon>Alteromonadales</taxon>
        <taxon>Colwelliaceae</taxon>
        <taxon>Colwellia</taxon>
    </lineage>
</organism>
<keyword evidence="4" id="KW-1185">Reference proteome</keyword>